<feature type="compositionally biased region" description="Acidic residues" evidence="1">
    <location>
        <begin position="125"/>
        <end position="143"/>
    </location>
</feature>
<protein>
    <submittedName>
        <fullName evidence="2">Uncharacterized protein</fullName>
    </submittedName>
</protein>
<evidence type="ECO:0000313" key="3">
    <source>
        <dbReference type="Proteomes" id="UP000297245"/>
    </source>
</evidence>
<sequence>MPSKECRLARAKSLICAYITFHKWKRKRAQRSRSPRHPRIVHSTCRSPSLTSDGSAESDSESTASFLKSDSEVEPLGLDLRHSALNNHWTTSYSQWTSEKSDSETALEVEDMLGSGWSEAGWSESESDIDQDTEGFDSEDSEDQYTSTRRWVMQQIGEMYAHRYEKPREAINRAPPLMHQVLFSWKQTRPDLFRQQLHVTPYTFDKLIAALETDAVWTNLLDTAPQTPVEEQLTVFLY</sequence>
<proteinExistence type="predicted"/>
<feature type="region of interest" description="Disordered" evidence="1">
    <location>
        <begin position="29"/>
        <end position="68"/>
    </location>
</feature>
<feature type="compositionally biased region" description="Basic residues" evidence="1">
    <location>
        <begin position="29"/>
        <end position="40"/>
    </location>
</feature>
<dbReference type="EMBL" id="ML179358">
    <property type="protein sequence ID" value="THU89734.1"/>
    <property type="molecule type" value="Genomic_DNA"/>
</dbReference>
<organism evidence="2 3">
    <name type="scientific">Dendrothele bispora (strain CBS 962.96)</name>
    <dbReference type="NCBI Taxonomy" id="1314807"/>
    <lineage>
        <taxon>Eukaryota</taxon>
        <taxon>Fungi</taxon>
        <taxon>Dikarya</taxon>
        <taxon>Basidiomycota</taxon>
        <taxon>Agaricomycotina</taxon>
        <taxon>Agaricomycetes</taxon>
        <taxon>Agaricomycetidae</taxon>
        <taxon>Agaricales</taxon>
        <taxon>Agaricales incertae sedis</taxon>
        <taxon>Dendrothele</taxon>
    </lineage>
</organism>
<feature type="region of interest" description="Disordered" evidence="1">
    <location>
        <begin position="119"/>
        <end position="144"/>
    </location>
</feature>
<feature type="compositionally biased region" description="Polar residues" evidence="1">
    <location>
        <begin position="44"/>
        <end position="68"/>
    </location>
</feature>
<dbReference type="AlphaFoldDB" id="A0A4S8LKP9"/>
<evidence type="ECO:0000256" key="1">
    <source>
        <dbReference type="SAM" id="MobiDB-lite"/>
    </source>
</evidence>
<name>A0A4S8LKP9_DENBC</name>
<dbReference type="OrthoDB" id="3246760at2759"/>
<gene>
    <name evidence="2" type="ORF">K435DRAFT_865002</name>
</gene>
<dbReference type="Proteomes" id="UP000297245">
    <property type="component" value="Unassembled WGS sequence"/>
</dbReference>
<accession>A0A4S8LKP9</accession>
<evidence type="ECO:0000313" key="2">
    <source>
        <dbReference type="EMBL" id="THU89734.1"/>
    </source>
</evidence>
<keyword evidence="3" id="KW-1185">Reference proteome</keyword>
<reference evidence="2 3" key="1">
    <citation type="journal article" date="2019" name="Nat. Ecol. Evol.">
        <title>Megaphylogeny resolves global patterns of mushroom evolution.</title>
        <authorList>
            <person name="Varga T."/>
            <person name="Krizsan K."/>
            <person name="Foldi C."/>
            <person name="Dima B."/>
            <person name="Sanchez-Garcia M."/>
            <person name="Sanchez-Ramirez S."/>
            <person name="Szollosi G.J."/>
            <person name="Szarkandi J.G."/>
            <person name="Papp V."/>
            <person name="Albert L."/>
            <person name="Andreopoulos W."/>
            <person name="Angelini C."/>
            <person name="Antonin V."/>
            <person name="Barry K.W."/>
            <person name="Bougher N.L."/>
            <person name="Buchanan P."/>
            <person name="Buyck B."/>
            <person name="Bense V."/>
            <person name="Catcheside P."/>
            <person name="Chovatia M."/>
            <person name="Cooper J."/>
            <person name="Damon W."/>
            <person name="Desjardin D."/>
            <person name="Finy P."/>
            <person name="Geml J."/>
            <person name="Haridas S."/>
            <person name="Hughes K."/>
            <person name="Justo A."/>
            <person name="Karasinski D."/>
            <person name="Kautmanova I."/>
            <person name="Kiss B."/>
            <person name="Kocsube S."/>
            <person name="Kotiranta H."/>
            <person name="LaButti K.M."/>
            <person name="Lechner B.E."/>
            <person name="Liimatainen K."/>
            <person name="Lipzen A."/>
            <person name="Lukacs Z."/>
            <person name="Mihaltcheva S."/>
            <person name="Morgado L.N."/>
            <person name="Niskanen T."/>
            <person name="Noordeloos M.E."/>
            <person name="Ohm R.A."/>
            <person name="Ortiz-Santana B."/>
            <person name="Ovrebo C."/>
            <person name="Racz N."/>
            <person name="Riley R."/>
            <person name="Savchenko A."/>
            <person name="Shiryaev A."/>
            <person name="Soop K."/>
            <person name="Spirin V."/>
            <person name="Szebenyi C."/>
            <person name="Tomsovsky M."/>
            <person name="Tulloss R.E."/>
            <person name="Uehling J."/>
            <person name="Grigoriev I.V."/>
            <person name="Vagvolgyi C."/>
            <person name="Papp T."/>
            <person name="Martin F.M."/>
            <person name="Miettinen O."/>
            <person name="Hibbett D.S."/>
            <person name="Nagy L.G."/>
        </authorList>
    </citation>
    <scope>NUCLEOTIDE SEQUENCE [LARGE SCALE GENOMIC DNA]</scope>
    <source>
        <strain evidence="2 3">CBS 962.96</strain>
    </source>
</reference>